<proteinExistence type="predicted"/>
<sequence>MKRTIILTVLLFTLSLVGYAQEKKNVVFLHKTETMNELGLDTEQQTKITALTKASFAEITKIKKNTELTESQRKTQISSVYRQRQKDYEAALTPQQLKKYNEMKEAAKNNK</sequence>
<organism evidence="1 2">
    <name type="scientific">Sphingobacterium paucimobilis HER1398</name>
    <dbReference type="NCBI Taxonomy" id="1346330"/>
    <lineage>
        <taxon>Bacteria</taxon>
        <taxon>Pseudomonadati</taxon>
        <taxon>Bacteroidota</taxon>
        <taxon>Sphingobacteriia</taxon>
        <taxon>Sphingobacteriales</taxon>
        <taxon>Sphingobacteriaceae</taxon>
        <taxon>Sphingobacterium</taxon>
    </lineage>
</organism>
<dbReference type="Proteomes" id="UP000016584">
    <property type="component" value="Unassembled WGS sequence"/>
</dbReference>
<dbReference type="STRING" id="1346330.M472_09205"/>
<evidence type="ECO:0000313" key="1">
    <source>
        <dbReference type="EMBL" id="ERJ58948.1"/>
    </source>
</evidence>
<dbReference type="RefSeq" id="WP_021070441.1">
    <property type="nucleotide sequence ID" value="NZ_ATDL01000015.1"/>
</dbReference>
<keyword evidence="2" id="KW-1185">Reference proteome</keyword>
<evidence type="ECO:0008006" key="3">
    <source>
        <dbReference type="Google" id="ProtNLM"/>
    </source>
</evidence>
<reference evidence="1 2" key="1">
    <citation type="journal article" date="2013" name="Genome Announc.">
        <title>The Draft Genome Sequence of Sphingomonas paucimobilis Strain HER1398 (Proteobacteria), Host to the Giant PAU Phage, Indicates That It Is a Member of the Genus Sphingobacterium (Bacteroidetes).</title>
        <authorList>
            <person name="White R.A.III."/>
            <person name="Suttle C.A."/>
        </authorList>
    </citation>
    <scope>NUCLEOTIDE SEQUENCE [LARGE SCALE GENOMIC DNA]</scope>
    <source>
        <strain evidence="1 2">HER1398</strain>
    </source>
</reference>
<dbReference type="AlphaFoldDB" id="U2J8F2"/>
<evidence type="ECO:0000313" key="2">
    <source>
        <dbReference type="Proteomes" id="UP000016584"/>
    </source>
</evidence>
<comment type="caution">
    <text evidence="1">The sequence shown here is derived from an EMBL/GenBank/DDBJ whole genome shotgun (WGS) entry which is preliminary data.</text>
</comment>
<protein>
    <recommendedName>
        <fullName evidence="3">DUF4890 domain-containing protein</fullName>
    </recommendedName>
</protein>
<dbReference type="PATRIC" id="fig|1346330.5.peg.2281"/>
<gene>
    <name evidence="1" type="ORF">M472_09205</name>
</gene>
<accession>U2J8F2</accession>
<dbReference type="EMBL" id="ATDL01000015">
    <property type="protein sequence ID" value="ERJ58948.1"/>
    <property type="molecule type" value="Genomic_DNA"/>
</dbReference>
<name>U2J8F2_9SPHI</name>